<accession>A0A412IJZ1</accession>
<organism evidence="1 2">
    <name type="scientific">Bacteroides cellulosilyticus</name>
    <dbReference type="NCBI Taxonomy" id="246787"/>
    <lineage>
        <taxon>Bacteria</taxon>
        <taxon>Pseudomonadati</taxon>
        <taxon>Bacteroidota</taxon>
        <taxon>Bacteroidia</taxon>
        <taxon>Bacteroidales</taxon>
        <taxon>Bacteroidaceae</taxon>
        <taxon>Bacteroides</taxon>
    </lineage>
</organism>
<proteinExistence type="predicted"/>
<dbReference type="EMBL" id="QRVJ01000005">
    <property type="protein sequence ID" value="RGS37867.1"/>
    <property type="molecule type" value="Genomic_DNA"/>
</dbReference>
<gene>
    <name evidence="1" type="ORF">DWX97_09050</name>
</gene>
<evidence type="ECO:0000313" key="1">
    <source>
        <dbReference type="EMBL" id="RGS37867.1"/>
    </source>
</evidence>
<evidence type="ECO:0000313" key="2">
    <source>
        <dbReference type="Proteomes" id="UP000283341"/>
    </source>
</evidence>
<sequence>MKVVDRTKIYPYTDRRRGNTDRILRVDGKTGGLTGTRNTVYLNGNDFFTSVLIPFLENVIRYLVSNTKGLEGLTMRKGLCLVLKVKPFKIFTTIHDS</sequence>
<name>A0A412IJZ1_9BACE</name>
<dbReference type="AlphaFoldDB" id="A0A412IJZ1"/>
<protein>
    <submittedName>
        <fullName evidence="1">Uncharacterized protein</fullName>
    </submittedName>
</protein>
<comment type="caution">
    <text evidence="1">The sequence shown here is derived from an EMBL/GenBank/DDBJ whole genome shotgun (WGS) entry which is preliminary data.</text>
</comment>
<dbReference type="Proteomes" id="UP000283341">
    <property type="component" value="Unassembled WGS sequence"/>
</dbReference>
<reference evidence="1 2" key="1">
    <citation type="submission" date="2018-08" db="EMBL/GenBank/DDBJ databases">
        <title>A genome reference for cultivated species of the human gut microbiota.</title>
        <authorList>
            <person name="Zou Y."/>
            <person name="Xue W."/>
            <person name="Luo G."/>
        </authorList>
    </citation>
    <scope>NUCLEOTIDE SEQUENCE [LARGE SCALE GENOMIC DNA]</scope>
    <source>
        <strain evidence="1 2">AF22-3AC</strain>
    </source>
</reference>